<sequence length="69" mass="7719">MSNEQSDPGVLESAYRTVTPGYKSHDDTGMDLIGWVVFLGVMTLLFPLIPVFLLVVGVEKLLVRLRKQQ</sequence>
<dbReference type="AlphaFoldDB" id="A0A1H6R3F2"/>
<organism evidence="2 3">
    <name type="scientific">Halohasta litchfieldiae</name>
    <dbReference type="NCBI Taxonomy" id="1073996"/>
    <lineage>
        <taxon>Archaea</taxon>
        <taxon>Methanobacteriati</taxon>
        <taxon>Methanobacteriota</taxon>
        <taxon>Stenosarchaea group</taxon>
        <taxon>Halobacteria</taxon>
        <taxon>Halobacteriales</taxon>
        <taxon>Haloferacaceae</taxon>
        <taxon>Halohasta</taxon>
    </lineage>
</organism>
<evidence type="ECO:0000313" key="3">
    <source>
        <dbReference type="Proteomes" id="UP000198888"/>
    </source>
</evidence>
<dbReference type="GeneID" id="35002711"/>
<accession>A0A2H4Q2T8</accession>
<dbReference type="InterPro" id="IPR055957">
    <property type="entry name" value="DUF7535"/>
</dbReference>
<keyword evidence="1" id="KW-0812">Transmembrane</keyword>
<keyword evidence="1" id="KW-0472">Membrane</keyword>
<proteinExistence type="predicted"/>
<dbReference type="RefSeq" id="WP_089670554.1">
    <property type="nucleotide sequence ID" value="NZ_CP024845.1"/>
</dbReference>
<dbReference type="OrthoDB" id="343127at2157"/>
<gene>
    <name evidence="2" type="ORF">SAMN05444271_10138</name>
</gene>
<dbReference type="Proteomes" id="UP000198888">
    <property type="component" value="Unassembled WGS sequence"/>
</dbReference>
<reference evidence="2 3" key="1">
    <citation type="submission" date="2016-10" db="EMBL/GenBank/DDBJ databases">
        <authorList>
            <person name="de Groot N.N."/>
        </authorList>
    </citation>
    <scope>NUCLEOTIDE SEQUENCE [LARGE SCALE GENOMIC DNA]</scope>
    <source>
        <strain evidence="2 3">DSM 22187</strain>
    </source>
</reference>
<dbReference type="Pfam" id="PF24379">
    <property type="entry name" value="DUF7535"/>
    <property type="match status" value="1"/>
</dbReference>
<dbReference type="KEGG" id="hae:halTADL_1926"/>
<dbReference type="STRING" id="1073996.SAMN05444271_10138"/>
<accession>A0A1H6R3F2</accession>
<evidence type="ECO:0000313" key="2">
    <source>
        <dbReference type="EMBL" id="SEI47037.1"/>
    </source>
</evidence>
<dbReference type="EMBL" id="FNYR01000001">
    <property type="protein sequence ID" value="SEI47037.1"/>
    <property type="molecule type" value="Genomic_DNA"/>
</dbReference>
<evidence type="ECO:0000256" key="1">
    <source>
        <dbReference type="SAM" id="Phobius"/>
    </source>
</evidence>
<keyword evidence="1" id="KW-1133">Transmembrane helix</keyword>
<keyword evidence="3" id="KW-1185">Reference proteome</keyword>
<feature type="transmembrane region" description="Helical" evidence="1">
    <location>
        <begin position="32"/>
        <end position="58"/>
    </location>
</feature>
<protein>
    <submittedName>
        <fullName evidence="2">Uncharacterized protein</fullName>
    </submittedName>
</protein>
<name>A0A1H6R3F2_9EURY</name>